<comment type="similarity">
    <text evidence="1 8 9">Belongs to the TRAFAC class translation factor GTPase superfamily. Classic translation factor GTPase family. IF-2 subfamily.</text>
</comment>
<evidence type="ECO:0000256" key="3">
    <source>
        <dbReference type="ARBA" id="ARBA00022540"/>
    </source>
</evidence>
<dbReference type="RefSeq" id="WP_027875336.1">
    <property type="nucleotide sequence ID" value="NZ_CP023173.1"/>
</dbReference>
<dbReference type="Gene3D" id="2.40.30.10">
    <property type="entry name" value="Translation factors"/>
    <property type="match status" value="2"/>
</dbReference>
<evidence type="ECO:0000256" key="6">
    <source>
        <dbReference type="ARBA" id="ARBA00023134"/>
    </source>
</evidence>
<feature type="binding site" evidence="8">
    <location>
        <begin position="136"/>
        <end position="143"/>
    </location>
    <ligand>
        <name>GTP</name>
        <dbReference type="ChEBI" id="CHEBI:37565"/>
    </ligand>
</feature>
<dbReference type="KEGG" id="mchc:CK556_01615"/>
<dbReference type="CDD" id="cd03692">
    <property type="entry name" value="mtIF2_IVc"/>
    <property type="match status" value="1"/>
</dbReference>
<organism evidence="12 13">
    <name type="scientific">Mesoplasma chauliocola</name>
    <dbReference type="NCBI Taxonomy" id="216427"/>
    <lineage>
        <taxon>Bacteria</taxon>
        <taxon>Bacillati</taxon>
        <taxon>Mycoplasmatota</taxon>
        <taxon>Mollicutes</taxon>
        <taxon>Entomoplasmatales</taxon>
        <taxon>Entomoplasmataceae</taxon>
        <taxon>Mesoplasma</taxon>
    </lineage>
</organism>
<evidence type="ECO:0000313" key="12">
    <source>
        <dbReference type="EMBL" id="ASZ09053.1"/>
    </source>
</evidence>
<dbReference type="SUPFAM" id="SSF50447">
    <property type="entry name" value="Translation proteins"/>
    <property type="match status" value="2"/>
</dbReference>
<dbReference type="GO" id="GO:0003924">
    <property type="term" value="F:GTPase activity"/>
    <property type="evidence" value="ECO:0007669"/>
    <property type="project" value="UniProtKB-UniRule"/>
</dbReference>
<dbReference type="Gene3D" id="3.40.50.10050">
    <property type="entry name" value="Translation initiation factor IF- 2, domain 3"/>
    <property type="match status" value="1"/>
</dbReference>
<dbReference type="PANTHER" id="PTHR43381">
    <property type="entry name" value="TRANSLATION INITIATION FACTOR IF-2-RELATED"/>
    <property type="match status" value="1"/>
</dbReference>
<keyword evidence="13" id="KW-1185">Reference proteome</keyword>
<dbReference type="SUPFAM" id="SSF52540">
    <property type="entry name" value="P-loop containing nucleoside triphosphate hydrolases"/>
    <property type="match status" value="1"/>
</dbReference>
<gene>
    <name evidence="8" type="primary">infB</name>
    <name evidence="12" type="ORF">CK556_01615</name>
</gene>
<dbReference type="Gene3D" id="3.40.50.300">
    <property type="entry name" value="P-loop containing nucleotide triphosphate hydrolases"/>
    <property type="match status" value="1"/>
</dbReference>
<comment type="subcellular location">
    <subcellularLocation>
        <location evidence="8">Cytoplasm</location>
    </subcellularLocation>
</comment>
<comment type="caution">
    <text evidence="8">Lacks conserved residue(s) required for the propagation of feature annotation.</text>
</comment>
<dbReference type="NCBIfam" id="TIGR00487">
    <property type="entry name" value="IF-2"/>
    <property type="match status" value="1"/>
</dbReference>
<dbReference type="Pfam" id="PF11987">
    <property type="entry name" value="IF-2"/>
    <property type="match status" value="1"/>
</dbReference>
<feature type="binding site" evidence="8">
    <location>
        <begin position="237"/>
        <end position="240"/>
    </location>
    <ligand>
        <name>GTP</name>
        <dbReference type="ChEBI" id="CHEBI:37565"/>
    </ligand>
</feature>
<keyword evidence="4 8" id="KW-0547">Nucleotide-binding</keyword>
<keyword evidence="6 8" id="KW-0342">GTP-binding</keyword>
<evidence type="ECO:0000256" key="8">
    <source>
        <dbReference type="HAMAP-Rule" id="MF_00100"/>
    </source>
</evidence>
<dbReference type="FunFam" id="2.40.30.10:FF:000054">
    <property type="entry name" value="Translation initiation factor IF-2"/>
    <property type="match status" value="1"/>
</dbReference>
<dbReference type="EMBL" id="CP023173">
    <property type="protein sequence ID" value="ASZ09053.1"/>
    <property type="molecule type" value="Genomic_DNA"/>
</dbReference>
<dbReference type="FunFam" id="3.40.50.10050:FF:000001">
    <property type="entry name" value="Translation initiation factor IF-2"/>
    <property type="match status" value="1"/>
</dbReference>
<dbReference type="HAMAP" id="MF_00100_B">
    <property type="entry name" value="IF_2_B"/>
    <property type="match status" value="1"/>
</dbReference>
<evidence type="ECO:0000313" key="13">
    <source>
        <dbReference type="Proteomes" id="UP000232229"/>
    </source>
</evidence>
<dbReference type="GO" id="GO:0003743">
    <property type="term" value="F:translation initiation factor activity"/>
    <property type="evidence" value="ECO:0007669"/>
    <property type="project" value="UniProtKB-UniRule"/>
</dbReference>
<dbReference type="GO" id="GO:0005525">
    <property type="term" value="F:GTP binding"/>
    <property type="evidence" value="ECO:0007669"/>
    <property type="project" value="UniProtKB-KW"/>
</dbReference>
<dbReference type="PROSITE" id="PS51722">
    <property type="entry name" value="G_TR_2"/>
    <property type="match status" value="1"/>
</dbReference>
<dbReference type="InterPro" id="IPR044145">
    <property type="entry name" value="IF2_II"/>
</dbReference>
<dbReference type="InterPro" id="IPR023115">
    <property type="entry name" value="TIF_IF2_dom3"/>
</dbReference>
<dbReference type="NCBIfam" id="TIGR00231">
    <property type="entry name" value="small_GTP"/>
    <property type="match status" value="1"/>
</dbReference>
<comment type="function">
    <text evidence="7 8 9">One of the essential components for the initiation of protein synthesis. Protects formylmethionyl-tRNA from spontaneous hydrolysis and promotes its binding to the 30S ribosomal subunits. Also involved in the hydrolysis of GTP during the formation of the 70S ribosomal complex.</text>
</comment>
<sequence>MAKNKNTNKKPQQVNKKEMSKQHAKQIKQQLNETVATGIIDGVFVYTEALSIADFASQIGKSVAEILKHFFTQGLMLNQNVVLTEEQMAELAFEFGFDFRKEETLTKENFFEALDASEEDKPEDLQHRAPIVTIMGHVDHGKTTLLDSIKNTNVVDGEAGGITQAIGAYQVKNKDGKKITFIDTPGHEAFSEMRSRGANVTDIVILIVAADDGVMPQTEEAIDHAKLANVPIIVFINKCDKPGADPERVKAELMKYEIVAEEYGGDIPFVQGSAKQKLGLDQLEETILLIAEMHDYKANPNKLAKGVVLEAHLDKAKGPVASILVKEGSLDIRDMIIAGTTYGNIKHMEDEHNKKVLKAGPSKPVVIYGLNEVPSAGDKFIVMNDEKMARTIAQAQAEKKLAAERQSNQIFSLDSIKKHIDDGELKAINLIVKADTQGSVEALKGSLTKIDISGVKLNIIRSSVGTITLSDVTLASTVTDGIVLIYGFNVRPDAVVRKKAEEEGIEIRLHNIIYKVIEELEDAAKGMLDPEYKEVVTGSAEIRATFKHSDIGTIGGFHIVDGSIERKSKIRVIRNGIVIYTGELATLKHLKDDIKEAKINSEGGLTIKNFNDIKEGDVVEGYKEEEVKK</sequence>
<keyword evidence="8" id="KW-0963">Cytoplasm</keyword>
<proteinExistence type="inferred from homology"/>
<reference evidence="12 13" key="1">
    <citation type="submission" date="2017-08" db="EMBL/GenBank/DDBJ databases">
        <title>Complete Genome Sequence of Mesoplasma chauliocola.</title>
        <authorList>
            <person name="Knight T.F.Jr."/>
            <person name="Citino T."/>
        </authorList>
    </citation>
    <scope>NUCLEOTIDE SEQUENCE [LARGE SCALE GENOMIC DNA]</scope>
    <source>
        <strain evidence="12 13">CHPA-2</strain>
    </source>
</reference>
<dbReference type="FunFam" id="2.40.30.10:FF:000008">
    <property type="entry name" value="Translation initiation factor IF-2"/>
    <property type="match status" value="1"/>
</dbReference>
<evidence type="ECO:0000256" key="4">
    <source>
        <dbReference type="ARBA" id="ARBA00022741"/>
    </source>
</evidence>
<dbReference type="FunFam" id="3.40.50.300:FF:000019">
    <property type="entry name" value="Translation initiation factor IF-2"/>
    <property type="match status" value="1"/>
</dbReference>
<keyword evidence="5 8" id="KW-0648">Protein biosynthesis</keyword>
<dbReference type="STRING" id="1336232.GCA_000518825_00273"/>
<dbReference type="Pfam" id="PF00009">
    <property type="entry name" value="GTP_EFTU"/>
    <property type="match status" value="1"/>
</dbReference>
<evidence type="ECO:0000256" key="5">
    <source>
        <dbReference type="ARBA" id="ARBA00022917"/>
    </source>
</evidence>
<evidence type="ECO:0000256" key="2">
    <source>
        <dbReference type="ARBA" id="ARBA00020675"/>
    </source>
</evidence>
<dbReference type="Pfam" id="PF04760">
    <property type="entry name" value="IF2_N"/>
    <property type="match status" value="1"/>
</dbReference>
<dbReference type="CDD" id="cd01887">
    <property type="entry name" value="IF2_eIF5B"/>
    <property type="match status" value="1"/>
</dbReference>
<evidence type="ECO:0000259" key="11">
    <source>
        <dbReference type="PROSITE" id="PS51722"/>
    </source>
</evidence>
<keyword evidence="3 8" id="KW-0396">Initiation factor</keyword>
<dbReference type="InterPro" id="IPR053905">
    <property type="entry name" value="EF-G-like_DII"/>
</dbReference>
<dbReference type="Pfam" id="PF22042">
    <property type="entry name" value="EF-G_D2"/>
    <property type="match status" value="1"/>
</dbReference>
<feature type="region of interest" description="Disordered" evidence="10">
    <location>
        <begin position="1"/>
        <end position="26"/>
    </location>
</feature>
<feature type="binding site" evidence="8">
    <location>
        <begin position="183"/>
        <end position="187"/>
    </location>
    <ligand>
        <name>GTP</name>
        <dbReference type="ChEBI" id="CHEBI:37565"/>
    </ligand>
</feature>
<dbReference type="InterPro" id="IPR000795">
    <property type="entry name" value="T_Tr_GTP-bd_dom"/>
</dbReference>
<dbReference type="InterPro" id="IPR036925">
    <property type="entry name" value="TIF_IF2_dom3_sf"/>
</dbReference>
<evidence type="ECO:0000256" key="1">
    <source>
        <dbReference type="ARBA" id="ARBA00007733"/>
    </source>
</evidence>
<feature type="domain" description="Tr-type G" evidence="11">
    <location>
        <begin position="127"/>
        <end position="297"/>
    </location>
</feature>
<dbReference type="GO" id="GO:0005829">
    <property type="term" value="C:cytosol"/>
    <property type="evidence" value="ECO:0007669"/>
    <property type="project" value="TreeGrafter"/>
</dbReference>
<dbReference type="AlphaFoldDB" id="A0A249SN81"/>
<dbReference type="CDD" id="cd03702">
    <property type="entry name" value="IF2_mtIF2_II"/>
    <property type="match status" value="1"/>
</dbReference>
<dbReference type="InterPro" id="IPR006847">
    <property type="entry name" value="IF2_N"/>
</dbReference>
<dbReference type="SUPFAM" id="SSF52156">
    <property type="entry name" value="Initiation factor IF2/eIF5b, domain 3"/>
    <property type="match status" value="1"/>
</dbReference>
<dbReference type="InterPro" id="IPR027417">
    <property type="entry name" value="P-loop_NTPase"/>
</dbReference>
<protein>
    <recommendedName>
        <fullName evidence="2 8">Translation initiation factor IF-2</fullName>
    </recommendedName>
</protein>
<accession>A0A249SN81</accession>
<evidence type="ECO:0000256" key="7">
    <source>
        <dbReference type="ARBA" id="ARBA00025162"/>
    </source>
</evidence>
<name>A0A249SN81_9MOLU</name>
<dbReference type="InterPro" id="IPR005225">
    <property type="entry name" value="Small_GTP-bd"/>
</dbReference>
<evidence type="ECO:0000256" key="10">
    <source>
        <dbReference type="SAM" id="MobiDB-lite"/>
    </source>
</evidence>
<evidence type="ECO:0000256" key="9">
    <source>
        <dbReference type="RuleBase" id="RU000644"/>
    </source>
</evidence>
<dbReference type="PANTHER" id="PTHR43381:SF5">
    <property type="entry name" value="TR-TYPE G DOMAIN-CONTAINING PROTEIN"/>
    <property type="match status" value="1"/>
</dbReference>
<dbReference type="InterPro" id="IPR015760">
    <property type="entry name" value="TIF_IF2"/>
</dbReference>
<dbReference type="InterPro" id="IPR009000">
    <property type="entry name" value="Transl_B-barrel_sf"/>
</dbReference>
<dbReference type="Proteomes" id="UP000232229">
    <property type="component" value="Chromosome"/>
</dbReference>
<dbReference type="InterPro" id="IPR000178">
    <property type="entry name" value="TF_IF2_bacterial-like"/>
</dbReference>